<proteinExistence type="predicted"/>
<organism evidence="2 3">
    <name type="scientific">Geodia barretti</name>
    <name type="common">Barrett's horny sponge</name>
    <dbReference type="NCBI Taxonomy" id="519541"/>
    <lineage>
        <taxon>Eukaryota</taxon>
        <taxon>Metazoa</taxon>
        <taxon>Porifera</taxon>
        <taxon>Demospongiae</taxon>
        <taxon>Heteroscleromorpha</taxon>
        <taxon>Tetractinellida</taxon>
        <taxon>Astrophorina</taxon>
        <taxon>Geodiidae</taxon>
        <taxon>Geodia</taxon>
    </lineage>
</organism>
<dbReference type="InterPro" id="IPR004165">
    <property type="entry name" value="CoA_trans_fam_I"/>
</dbReference>
<accession>A0AA35X9Z1</accession>
<keyword evidence="1 2" id="KW-0808">Transferase</keyword>
<dbReference type="PANTHER" id="PTHR13707">
    <property type="entry name" value="KETOACID-COENZYME A TRANSFERASE"/>
    <property type="match status" value="1"/>
</dbReference>
<dbReference type="InterPro" id="IPR012792">
    <property type="entry name" value="3-oxoacid_CoA-transf_A"/>
</dbReference>
<dbReference type="SMART" id="SM00882">
    <property type="entry name" value="CoA_trans"/>
    <property type="match status" value="1"/>
</dbReference>
<dbReference type="Pfam" id="PF01144">
    <property type="entry name" value="CoA_trans"/>
    <property type="match status" value="1"/>
</dbReference>
<sequence length="205" mass="21625">MSENRGLFVRISSHGKSRLAVSTPRSAIALTFTDSGIAVRIGLKNCEATSWPRVKKLISPLPFAPGNGGVIQEQWQSGQLEIEVVPQGTLVERLRAGGAGIGGVFLATAVGTRFETGKEKRSFANGEAVLELPMKADYALIKVTTADTLGSAIYEGSGRNWAPVMAMAARITIAEAEHIVGPGELNPEGIISPGIFVNRIVAAND</sequence>
<dbReference type="PANTHER" id="PTHR13707:SF60">
    <property type="entry name" value="ACETATE COA-TRANSFERASE SUBUNIT ALPHA"/>
    <property type="match status" value="1"/>
</dbReference>
<dbReference type="GO" id="GO:0008410">
    <property type="term" value="F:CoA-transferase activity"/>
    <property type="evidence" value="ECO:0007669"/>
    <property type="project" value="InterPro"/>
</dbReference>
<evidence type="ECO:0000256" key="1">
    <source>
        <dbReference type="ARBA" id="ARBA00022679"/>
    </source>
</evidence>
<dbReference type="Proteomes" id="UP001174909">
    <property type="component" value="Unassembled WGS sequence"/>
</dbReference>
<keyword evidence="3" id="KW-1185">Reference proteome</keyword>
<dbReference type="InterPro" id="IPR037171">
    <property type="entry name" value="NagB/RpiA_transferase-like"/>
</dbReference>
<gene>
    <name evidence="2" type="ORF">GBAR_LOCUS24838</name>
</gene>
<reference evidence="2" key="1">
    <citation type="submission" date="2023-03" db="EMBL/GenBank/DDBJ databases">
        <authorList>
            <person name="Steffen K."/>
            <person name="Cardenas P."/>
        </authorList>
    </citation>
    <scope>NUCLEOTIDE SEQUENCE</scope>
</reference>
<comment type="caution">
    <text evidence="2">The sequence shown here is derived from an EMBL/GenBank/DDBJ whole genome shotgun (WGS) entry which is preliminary data.</text>
</comment>
<evidence type="ECO:0000313" key="2">
    <source>
        <dbReference type="EMBL" id="CAI8044846.1"/>
    </source>
</evidence>
<dbReference type="NCBIfam" id="TIGR02429">
    <property type="entry name" value="pcaI_scoA_fam"/>
    <property type="match status" value="1"/>
</dbReference>
<name>A0AA35X9Z1_GEOBA</name>
<evidence type="ECO:0000313" key="3">
    <source>
        <dbReference type="Proteomes" id="UP001174909"/>
    </source>
</evidence>
<protein>
    <submittedName>
        <fullName evidence="2">Probable succinyl-CoA:3-ketoacid coenzyme A transferase subunit A</fullName>
    </submittedName>
</protein>
<dbReference type="SUPFAM" id="SSF100950">
    <property type="entry name" value="NagB/RpiA/CoA transferase-like"/>
    <property type="match status" value="1"/>
</dbReference>
<dbReference type="EMBL" id="CASHTH010003426">
    <property type="protein sequence ID" value="CAI8044846.1"/>
    <property type="molecule type" value="Genomic_DNA"/>
</dbReference>
<dbReference type="Gene3D" id="3.40.1080.10">
    <property type="entry name" value="Glutaconate Coenzyme A-transferase"/>
    <property type="match status" value="1"/>
</dbReference>
<dbReference type="AlphaFoldDB" id="A0AA35X9Z1"/>